<gene>
    <name evidence="1" type="ORF">ORAREDHAP_LOCUS28364</name>
</gene>
<reference evidence="2" key="1">
    <citation type="journal article" date="2020" name="Genome Biol.">
        <title>Gamete binning: chromosome-level and haplotype-resolved genome assembly enabled by high-throughput single-cell sequencing of gamete genomes.</title>
        <authorList>
            <person name="Campoy J.A."/>
            <person name="Sun H."/>
            <person name="Goel M."/>
            <person name="Jiao W.-B."/>
            <person name="Folz-Donahue K."/>
            <person name="Wang N."/>
            <person name="Rubio M."/>
            <person name="Liu C."/>
            <person name="Kukat C."/>
            <person name="Ruiz D."/>
            <person name="Huettel B."/>
            <person name="Schneeberger K."/>
        </authorList>
    </citation>
    <scope>NUCLEOTIDE SEQUENCE [LARGE SCALE GENOMIC DNA]</scope>
    <source>
        <strain evidence="2">cv. Rojo Pasion</strain>
    </source>
</reference>
<protein>
    <submittedName>
        <fullName evidence="1">Uncharacterized protein</fullName>
    </submittedName>
</protein>
<evidence type="ECO:0000313" key="2">
    <source>
        <dbReference type="Proteomes" id="UP000507245"/>
    </source>
</evidence>
<sequence length="72" mass="8179">MSFKDKVAGGFGMAEEQMEIGEDDVIIKSGTIPSIQFFDKIKNALYRPWRTAVIIKLMGRPLAFTFLRARLL</sequence>
<keyword evidence="2" id="KW-1185">Reference proteome</keyword>
<accession>A0A6J5X830</accession>
<evidence type="ECO:0000313" key="1">
    <source>
        <dbReference type="EMBL" id="CAB4308657.1"/>
    </source>
</evidence>
<dbReference type="Proteomes" id="UP000507245">
    <property type="component" value="Unassembled WGS sequence"/>
</dbReference>
<dbReference type="OrthoDB" id="1429668at2759"/>
<dbReference type="AlphaFoldDB" id="A0A6J5X830"/>
<name>A0A6J5X830_PRUAR</name>
<dbReference type="EMBL" id="CAEKKB010000004">
    <property type="protein sequence ID" value="CAB4308657.1"/>
    <property type="molecule type" value="Genomic_DNA"/>
</dbReference>
<proteinExistence type="predicted"/>
<organism evidence="1 2">
    <name type="scientific">Prunus armeniaca</name>
    <name type="common">Apricot</name>
    <name type="synonym">Armeniaca vulgaris</name>
    <dbReference type="NCBI Taxonomy" id="36596"/>
    <lineage>
        <taxon>Eukaryota</taxon>
        <taxon>Viridiplantae</taxon>
        <taxon>Streptophyta</taxon>
        <taxon>Embryophyta</taxon>
        <taxon>Tracheophyta</taxon>
        <taxon>Spermatophyta</taxon>
        <taxon>Magnoliopsida</taxon>
        <taxon>eudicotyledons</taxon>
        <taxon>Gunneridae</taxon>
        <taxon>Pentapetalae</taxon>
        <taxon>rosids</taxon>
        <taxon>fabids</taxon>
        <taxon>Rosales</taxon>
        <taxon>Rosaceae</taxon>
        <taxon>Amygdaloideae</taxon>
        <taxon>Amygdaleae</taxon>
        <taxon>Prunus</taxon>
    </lineage>
</organism>